<evidence type="ECO:0000313" key="4">
    <source>
        <dbReference type="Proteomes" id="UP000593567"/>
    </source>
</evidence>
<dbReference type="EMBL" id="VXIV02001873">
    <property type="protein sequence ID" value="KAF6028971.1"/>
    <property type="molecule type" value="Genomic_DNA"/>
</dbReference>
<reference evidence="3" key="1">
    <citation type="submission" date="2020-06" db="EMBL/GenBank/DDBJ databases">
        <title>Draft genome of Bugula neritina, a colonial animal packing powerful symbionts and potential medicines.</title>
        <authorList>
            <person name="Rayko M."/>
        </authorList>
    </citation>
    <scope>NUCLEOTIDE SEQUENCE [LARGE SCALE GENOMIC DNA]</scope>
    <source>
        <strain evidence="3">Kwan_BN1</strain>
    </source>
</reference>
<name>A0A7J7JTK1_BUGNE</name>
<dbReference type="Gene3D" id="3.40.630.30">
    <property type="match status" value="1"/>
</dbReference>
<organism evidence="3 4">
    <name type="scientific">Bugula neritina</name>
    <name type="common">Brown bryozoan</name>
    <name type="synonym">Sertularia neritina</name>
    <dbReference type="NCBI Taxonomy" id="10212"/>
    <lineage>
        <taxon>Eukaryota</taxon>
        <taxon>Metazoa</taxon>
        <taxon>Spiralia</taxon>
        <taxon>Lophotrochozoa</taxon>
        <taxon>Bryozoa</taxon>
        <taxon>Gymnolaemata</taxon>
        <taxon>Cheilostomatida</taxon>
        <taxon>Flustrina</taxon>
        <taxon>Buguloidea</taxon>
        <taxon>Bugulidae</taxon>
        <taxon>Bugula</taxon>
    </lineage>
</organism>
<dbReference type="GO" id="GO:0008080">
    <property type="term" value="F:N-acetyltransferase activity"/>
    <property type="evidence" value="ECO:0007669"/>
    <property type="project" value="UniProtKB-ARBA"/>
</dbReference>
<accession>A0A7J7JTK1</accession>
<keyword evidence="1" id="KW-0808">Transferase</keyword>
<comment type="caution">
    <text evidence="3">The sequence shown here is derived from an EMBL/GenBank/DDBJ whole genome shotgun (WGS) entry which is preliminary data.</text>
</comment>
<protein>
    <submittedName>
        <fullName evidence="3">SAT1</fullName>
    </submittedName>
</protein>
<dbReference type="InterPro" id="IPR051016">
    <property type="entry name" value="Diverse_Substrate_AcTransf"/>
</dbReference>
<dbReference type="SUPFAM" id="SSF55729">
    <property type="entry name" value="Acyl-CoA N-acyltransferases (Nat)"/>
    <property type="match status" value="1"/>
</dbReference>
<evidence type="ECO:0000313" key="3">
    <source>
        <dbReference type="EMBL" id="KAF6028971.1"/>
    </source>
</evidence>
<evidence type="ECO:0000256" key="1">
    <source>
        <dbReference type="ARBA" id="ARBA00022679"/>
    </source>
</evidence>
<dbReference type="PANTHER" id="PTHR10545">
    <property type="entry name" value="DIAMINE N-ACETYLTRANSFERASE"/>
    <property type="match status" value="1"/>
</dbReference>
<keyword evidence="4" id="KW-1185">Reference proteome</keyword>
<dbReference type="OrthoDB" id="7305308at2759"/>
<dbReference type="PANTHER" id="PTHR10545:SF29">
    <property type="entry name" value="GH14572P-RELATED"/>
    <property type="match status" value="1"/>
</dbReference>
<proteinExistence type="predicted"/>
<dbReference type="InterPro" id="IPR016181">
    <property type="entry name" value="Acyl_CoA_acyltransferase"/>
</dbReference>
<evidence type="ECO:0000256" key="2">
    <source>
        <dbReference type="ARBA" id="ARBA00023315"/>
    </source>
</evidence>
<keyword evidence="2" id="KW-0012">Acyltransferase</keyword>
<dbReference type="Proteomes" id="UP000593567">
    <property type="component" value="Unassembled WGS sequence"/>
</dbReference>
<gene>
    <name evidence="3" type="ORF">EB796_012722</name>
</gene>
<sequence length="160" mass="18271">MLVRKATEEDFTQIHPLIIKRTEEFGLPTSHVPNIKKLVEDYSSNSPKFYCLVCELDTRIIGYVSYSYAYSSWIGRSININELYVLLGYRDVGQLPMLHRLVNITLELKCLQVKCSAPDNTEFSKFLVENGTSVMSKEDGYSLYNLEAEGFKKLGAMPQI</sequence>
<dbReference type="AlphaFoldDB" id="A0A7J7JTK1"/>